<feature type="region of interest" description="Disordered" evidence="1">
    <location>
        <begin position="90"/>
        <end position="143"/>
    </location>
</feature>
<keyword evidence="2" id="KW-1185">Reference proteome</keyword>
<protein>
    <submittedName>
        <fullName evidence="3">Uncharacterized protein</fullName>
    </submittedName>
</protein>
<evidence type="ECO:0000256" key="1">
    <source>
        <dbReference type="SAM" id="MobiDB-lite"/>
    </source>
</evidence>
<proteinExistence type="predicted"/>
<dbReference type="RefSeq" id="WP_028312604.1">
    <property type="nucleotide sequence ID" value="NZ_KI519499.1"/>
</dbReference>
<evidence type="ECO:0000313" key="2">
    <source>
        <dbReference type="Proteomes" id="UP000675920"/>
    </source>
</evidence>
<dbReference type="Proteomes" id="UP000675920">
    <property type="component" value="Unplaced"/>
</dbReference>
<evidence type="ECO:0000313" key="3">
    <source>
        <dbReference type="RefSeq" id="WP_028312604.1"/>
    </source>
</evidence>
<organism evidence="2 3">
    <name type="scientific">Derxia gummosa DSM 723</name>
    <dbReference type="NCBI Taxonomy" id="1121388"/>
    <lineage>
        <taxon>Bacteria</taxon>
        <taxon>Pseudomonadati</taxon>
        <taxon>Pseudomonadota</taxon>
        <taxon>Betaproteobacteria</taxon>
        <taxon>Burkholderiales</taxon>
        <taxon>Alcaligenaceae</taxon>
        <taxon>Derxia</taxon>
    </lineage>
</organism>
<sequence>MTTYLIGPGGLLPDGELLASLTRMMVPLRRELGLKLDVNRFLQDGGYARAVLTEALGSQDEKLREAARQLSDGLPESYRVGPRVTTRVGQIGATLPPPAPSAAVDPDPLVLPDADTPPPGVGAGDRVSGPDAAPAPTDEDVRSRILRKYINGLR</sequence>
<dbReference type="AlphaFoldDB" id="A0A8B6X661"/>
<feature type="compositionally biased region" description="Low complexity" evidence="1">
    <location>
        <begin position="101"/>
        <end position="114"/>
    </location>
</feature>
<dbReference type="OrthoDB" id="8907280at2"/>
<reference evidence="3" key="1">
    <citation type="submission" date="2025-08" db="UniProtKB">
        <authorList>
            <consortium name="RefSeq"/>
        </authorList>
    </citation>
    <scope>IDENTIFICATION</scope>
</reference>
<name>A0A8B6X661_9BURK</name>
<accession>A0A8B6X661</accession>